<dbReference type="VEuPathDB" id="FungiDB:JI435_094390"/>
<dbReference type="OrthoDB" id="5337308at2759"/>
<name>A0A7U2I691_PHANO</name>
<protein>
    <submittedName>
        <fullName evidence="1">Uncharacterized protein</fullName>
    </submittedName>
</protein>
<dbReference type="Proteomes" id="UP000663193">
    <property type="component" value="Chromosome 11"/>
</dbReference>
<dbReference type="AlphaFoldDB" id="A0A7U2I691"/>
<gene>
    <name evidence="1" type="ORF">JI435_094390</name>
</gene>
<accession>A0A7U2I691</accession>
<organism evidence="1 2">
    <name type="scientific">Phaeosphaeria nodorum (strain SN15 / ATCC MYA-4574 / FGSC 10173)</name>
    <name type="common">Glume blotch fungus</name>
    <name type="synonym">Parastagonospora nodorum</name>
    <dbReference type="NCBI Taxonomy" id="321614"/>
    <lineage>
        <taxon>Eukaryota</taxon>
        <taxon>Fungi</taxon>
        <taxon>Dikarya</taxon>
        <taxon>Ascomycota</taxon>
        <taxon>Pezizomycotina</taxon>
        <taxon>Dothideomycetes</taxon>
        <taxon>Pleosporomycetidae</taxon>
        <taxon>Pleosporales</taxon>
        <taxon>Pleosporineae</taxon>
        <taxon>Phaeosphaeriaceae</taxon>
        <taxon>Parastagonospora</taxon>
    </lineage>
</organism>
<dbReference type="EMBL" id="CP069033">
    <property type="protein sequence ID" value="QRD00918.1"/>
    <property type="molecule type" value="Genomic_DNA"/>
</dbReference>
<sequence>MKADNKTAAALFGLGETAESPYDGDLHDTLVAWGYHDNTEAMQKKHDDECDVENGNKLKQCFDECFQIKHFDSPAVMLNEDGSRPEKANQYYKAPCGTTMRVKDAAHAVGVNGIGGAVIAMGIVSPAKAAAGLWCRDRKPEELPHIRSFSDISWAFWNRAAAGNIQGIHYFMATMVINRETNQRINKALSELTPPEEDTKGWQGHEFGMDSDAGKALLGAPVGRWAGYFLIQHKRQLGGNRFISKVRVFKSEKEGSWPYMLFYVDGPKITPKP</sequence>
<evidence type="ECO:0000313" key="2">
    <source>
        <dbReference type="Proteomes" id="UP000663193"/>
    </source>
</evidence>
<dbReference type="RefSeq" id="XP_001799732.1">
    <property type="nucleotide sequence ID" value="XM_001799680.1"/>
</dbReference>
<reference evidence="2" key="1">
    <citation type="journal article" date="2021" name="BMC Genomics">
        <title>Chromosome-level genome assembly and manually-curated proteome of model necrotroph Parastagonospora nodorum Sn15 reveals a genome-wide trove of candidate effector homologs, and redundancy of virulence-related functions within an accessory chromosome.</title>
        <authorList>
            <person name="Bertazzoni S."/>
            <person name="Jones D.A.B."/>
            <person name="Phan H.T."/>
            <person name="Tan K.-C."/>
            <person name="Hane J.K."/>
        </authorList>
    </citation>
    <scope>NUCLEOTIDE SEQUENCE [LARGE SCALE GENOMIC DNA]</scope>
    <source>
        <strain evidence="2">SN15 / ATCC MYA-4574 / FGSC 10173)</strain>
    </source>
</reference>
<keyword evidence="2" id="KW-1185">Reference proteome</keyword>
<dbReference type="KEGG" id="pno:SNOG_09439"/>
<proteinExistence type="predicted"/>
<evidence type="ECO:0000313" key="1">
    <source>
        <dbReference type="EMBL" id="QRD00918.1"/>
    </source>
</evidence>